<dbReference type="Gene3D" id="3.40.50.720">
    <property type="entry name" value="NAD(P)-binding Rossmann-like Domain"/>
    <property type="match status" value="1"/>
</dbReference>
<dbReference type="SUPFAM" id="SSF51735">
    <property type="entry name" value="NAD(P)-binding Rossmann-fold domains"/>
    <property type="match status" value="1"/>
</dbReference>
<dbReference type="PANTHER" id="PTHR43818:SF11">
    <property type="entry name" value="BCDNA.GH03377"/>
    <property type="match status" value="1"/>
</dbReference>
<dbReference type="STRING" id="632772.ROP_24540"/>
<evidence type="ECO:0000259" key="3">
    <source>
        <dbReference type="Pfam" id="PF22685"/>
    </source>
</evidence>
<proteinExistence type="predicted"/>
<dbReference type="EMBL" id="AP011115">
    <property type="protein sequence ID" value="BAH50701.1"/>
    <property type="molecule type" value="Genomic_DNA"/>
</dbReference>
<evidence type="ECO:0000256" key="1">
    <source>
        <dbReference type="ARBA" id="ARBA00023002"/>
    </source>
</evidence>
<evidence type="ECO:0000313" key="5">
    <source>
        <dbReference type="Proteomes" id="UP000002212"/>
    </source>
</evidence>
<dbReference type="GO" id="GO:0016491">
    <property type="term" value="F:oxidoreductase activity"/>
    <property type="evidence" value="ECO:0007669"/>
    <property type="project" value="UniProtKB-KW"/>
</dbReference>
<evidence type="ECO:0000313" key="4">
    <source>
        <dbReference type="EMBL" id="BAH50701.1"/>
    </source>
</evidence>
<dbReference type="OrthoDB" id="9815825at2"/>
<accession>C1B3K3</accession>
<evidence type="ECO:0000259" key="2">
    <source>
        <dbReference type="Pfam" id="PF01408"/>
    </source>
</evidence>
<dbReference type="Proteomes" id="UP000002212">
    <property type="component" value="Chromosome"/>
</dbReference>
<name>C1B3K3_RHOOB</name>
<gene>
    <name evidence="4" type="ordered locus">ROP_24540</name>
</gene>
<dbReference type="RefSeq" id="WP_012689657.1">
    <property type="nucleotide sequence ID" value="NC_012522.1"/>
</dbReference>
<dbReference type="HOGENOM" id="CLU_023194_25_0_11"/>
<dbReference type="InterPro" id="IPR050463">
    <property type="entry name" value="Gfo/Idh/MocA_oxidrdct_glycsds"/>
</dbReference>
<dbReference type="Pfam" id="PF01408">
    <property type="entry name" value="GFO_IDH_MocA"/>
    <property type="match status" value="1"/>
</dbReference>
<dbReference type="SUPFAM" id="SSF55347">
    <property type="entry name" value="Glyceraldehyde-3-phosphate dehydrogenase-like, C-terminal domain"/>
    <property type="match status" value="1"/>
</dbReference>
<reference evidence="4 5" key="1">
    <citation type="submission" date="2009-03" db="EMBL/GenBank/DDBJ databases">
        <title>Comparison of the complete genome sequences of Rhodococcus erythropolis PR4 and Rhodococcus opacus B4.</title>
        <authorList>
            <person name="Takarada H."/>
            <person name="Sekine M."/>
            <person name="Hosoyama A."/>
            <person name="Yamada R."/>
            <person name="Fujisawa T."/>
            <person name="Omata S."/>
            <person name="Shimizu A."/>
            <person name="Tsukatani N."/>
            <person name="Tanikawa S."/>
            <person name="Fujita N."/>
            <person name="Harayama S."/>
        </authorList>
    </citation>
    <scope>NUCLEOTIDE SEQUENCE [LARGE SCALE GENOMIC DNA]</scope>
    <source>
        <strain evidence="4 5">B4</strain>
    </source>
</reference>
<dbReference type="Pfam" id="PF22685">
    <property type="entry name" value="Gal80p_C-like"/>
    <property type="match status" value="1"/>
</dbReference>
<keyword evidence="1" id="KW-0560">Oxidoreductase</keyword>
<dbReference type="PANTHER" id="PTHR43818">
    <property type="entry name" value="BCDNA.GH03377"/>
    <property type="match status" value="1"/>
</dbReference>
<sequence length="372" mass="38913">MTVPISDHGSIGVGIVGLSASGGWAAGAHVPALTRLVGFELRGLVASSSATAKAAGDKFGVDLAYDNVRELAGRDEIDLVVITVKVPEHRELVMTALDCGKAVLCEWPLGNGLAETEQLAEAARTRGLPAFVGLQARSAPTIRYMRDLIADGYIGEVLSTSLIGSGGTWGAAVDARNAYTLDRANGATMLTIPFGHTIDALTMVLGEFDDIAVTTATRRRQVVDGESNREIPMTAEDQIAVSGVLDGGAIASVHFRGGMSAGTNLLWEINGTAGDLVLAGNSGHLQLADIELRGSRAGSDMAVMTPPRRYELAPRDAFADAPRAYNVANAYAQIRDDLASGTTLAPTFAHAVHRHRLLDRIGASASSRSGSR</sequence>
<dbReference type="InterPro" id="IPR055080">
    <property type="entry name" value="Gal80p-like_C"/>
</dbReference>
<dbReference type="InterPro" id="IPR036291">
    <property type="entry name" value="NAD(P)-bd_dom_sf"/>
</dbReference>
<dbReference type="GO" id="GO:0000166">
    <property type="term" value="F:nucleotide binding"/>
    <property type="evidence" value="ECO:0007669"/>
    <property type="project" value="InterPro"/>
</dbReference>
<dbReference type="KEGG" id="rop:ROP_24540"/>
<dbReference type="InterPro" id="IPR000683">
    <property type="entry name" value="Gfo/Idh/MocA-like_OxRdtase_N"/>
</dbReference>
<organism evidence="4 5">
    <name type="scientific">Rhodococcus opacus (strain B4)</name>
    <dbReference type="NCBI Taxonomy" id="632772"/>
    <lineage>
        <taxon>Bacteria</taxon>
        <taxon>Bacillati</taxon>
        <taxon>Actinomycetota</taxon>
        <taxon>Actinomycetes</taxon>
        <taxon>Mycobacteriales</taxon>
        <taxon>Nocardiaceae</taxon>
        <taxon>Rhodococcus</taxon>
    </lineage>
</organism>
<feature type="domain" description="Gfo/Idh/MocA-like oxidoreductase N-terminal" evidence="2">
    <location>
        <begin position="12"/>
        <end position="133"/>
    </location>
</feature>
<dbReference type="PATRIC" id="fig|632772.20.peg.2566"/>
<protein>
    <submittedName>
        <fullName evidence="4">Uncharacterized protein</fullName>
    </submittedName>
</protein>
<dbReference type="AlphaFoldDB" id="C1B3K3"/>
<feature type="domain" description="Gal80p-like C-terminal" evidence="3">
    <location>
        <begin position="140"/>
        <end position="280"/>
    </location>
</feature>
<dbReference type="Gene3D" id="3.30.360.10">
    <property type="entry name" value="Dihydrodipicolinate Reductase, domain 2"/>
    <property type="match status" value="1"/>
</dbReference>